<dbReference type="Proteomes" id="UP000249542">
    <property type="component" value="Unassembled WGS sequence"/>
</dbReference>
<protein>
    <submittedName>
        <fullName evidence="2">Uncharacterized protein</fullName>
    </submittedName>
</protein>
<accession>A0A2W7IBI7</accession>
<keyword evidence="3" id="KW-1185">Reference proteome</keyword>
<evidence type="ECO:0000256" key="1">
    <source>
        <dbReference type="SAM" id="Phobius"/>
    </source>
</evidence>
<name>A0A2W7IBI7_9FLAO</name>
<evidence type="ECO:0000313" key="2">
    <source>
        <dbReference type="EMBL" id="PZW44276.1"/>
    </source>
</evidence>
<dbReference type="AlphaFoldDB" id="A0A2W7IBI7"/>
<organism evidence="2 3">
    <name type="scientific">Mesonia algae</name>
    <dbReference type="NCBI Taxonomy" id="213248"/>
    <lineage>
        <taxon>Bacteria</taxon>
        <taxon>Pseudomonadati</taxon>
        <taxon>Bacteroidota</taxon>
        <taxon>Flavobacteriia</taxon>
        <taxon>Flavobacteriales</taxon>
        <taxon>Flavobacteriaceae</taxon>
        <taxon>Mesonia</taxon>
    </lineage>
</organism>
<dbReference type="EMBL" id="QKYV01000001">
    <property type="protein sequence ID" value="PZW44276.1"/>
    <property type="molecule type" value="Genomic_DNA"/>
</dbReference>
<keyword evidence="1" id="KW-0472">Membrane</keyword>
<keyword evidence="1" id="KW-1133">Transmembrane helix</keyword>
<comment type="caution">
    <text evidence="2">The sequence shown here is derived from an EMBL/GenBank/DDBJ whole genome shotgun (WGS) entry which is preliminary data.</text>
</comment>
<evidence type="ECO:0000313" key="3">
    <source>
        <dbReference type="Proteomes" id="UP000249542"/>
    </source>
</evidence>
<feature type="transmembrane region" description="Helical" evidence="1">
    <location>
        <begin position="6"/>
        <end position="24"/>
    </location>
</feature>
<sequence>MVLFKLQNFALGIVVIAFCMALAYKNYKRIARPEGKCPKTLK</sequence>
<proteinExistence type="predicted"/>
<keyword evidence="1" id="KW-0812">Transmembrane</keyword>
<gene>
    <name evidence="2" type="ORF">LX95_00611</name>
</gene>
<reference evidence="2 3" key="1">
    <citation type="submission" date="2018-06" db="EMBL/GenBank/DDBJ databases">
        <title>Genomic Encyclopedia of Archaeal and Bacterial Type Strains, Phase II (KMG-II): from individual species to whole genera.</title>
        <authorList>
            <person name="Goeker M."/>
        </authorList>
    </citation>
    <scope>NUCLEOTIDE SEQUENCE [LARGE SCALE GENOMIC DNA]</scope>
    <source>
        <strain evidence="2 3">DSM 15361</strain>
    </source>
</reference>